<dbReference type="InterPro" id="IPR038063">
    <property type="entry name" value="Transpep_catalytic_dom"/>
</dbReference>
<organism evidence="9 10">
    <name type="scientific">Corynebacterium amycolatum</name>
    <dbReference type="NCBI Taxonomy" id="43765"/>
    <lineage>
        <taxon>Bacteria</taxon>
        <taxon>Bacillati</taxon>
        <taxon>Actinomycetota</taxon>
        <taxon>Actinomycetes</taxon>
        <taxon>Mycobacteriales</taxon>
        <taxon>Corynebacteriaceae</taxon>
        <taxon>Corynebacterium</taxon>
    </lineage>
</organism>
<accession>A0AAW9ST07</accession>
<protein>
    <submittedName>
        <fullName evidence="9">L,D-transpeptidase</fullName>
        <ecNumber evidence="9">2.-.-.-</ecNumber>
    </submittedName>
</protein>
<keyword evidence="4 6" id="KW-0573">Peptidoglycan synthesis</keyword>
<evidence type="ECO:0000256" key="6">
    <source>
        <dbReference type="PROSITE-ProRule" id="PRU01373"/>
    </source>
</evidence>
<keyword evidence="3 6" id="KW-0133">Cell shape</keyword>
<proteinExistence type="predicted"/>
<name>A0AAW9ST07_CORAY</name>
<evidence type="ECO:0000256" key="2">
    <source>
        <dbReference type="ARBA" id="ARBA00022679"/>
    </source>
</evidence>
<comment type="pathway">
    <text evidence="1 6">Cell wall biogenesis; peptidoglycan biosynthesis.</text>
</comment>
<comment type="caution">
    <text evidence="9">The sequence shown here is derived from an EMBL/GenBank/DDBJ whole genome shotgun (WGS) entry which is preliminary data.</text>
</comment>
<feature type="active site" description="Proton donor/acceptor" evidence="6">
    <location>
        <position position="248"/>
    </location>
</feature>
<dbReference type="PANTHER" id="PTHR30582">
    <property type="entry name" value="L,D-TRANSPEPTIDASE"/>
    <property type="match status" value="1"/>
</dbReference>
<dbReference type="GO" id="GO:0071972">
    <property type="term" value="F:peptidoglycan L,D-transpeptidase activity"/>
    <property type="evidence" value="ECO:0007669"/>
    <property type="project" value="TreeGrafter"/>
</dbReference>
<dbReference type="CDD" id="cd16913">
    <property type="entry name" value="YkuD_like"/>
    <property type="match status" value="1"/>
</dbReference>
<dbReference type="PANTHER" id="PTHR30582:SF33">
    <property type="entry name" value="EXPORTED PROTEIN"/>
    <property type="match status" value="1"/>
</dbReference>
<reference evidence="9" key="1">
    <citation type="submission" date="2023-05" db="EMBL/GenBank/DDBJ databases">
        <authorList>
            <person name="Du J."/>
        </authorList>
    </citation>
    <scope>NUCLEOTIDE SEQUENCE</scope>
    <source>
        <strain evidence="9">UMB1064</strain>
    </source>
</reference>
<evidence type="ECO:0000313" key="9">
    <source>
        <dbReference type="EMBL" id="MEO3716832.1"/>
    </source>
</evidence>
<gene>
    <name evidence="9" type="ORF">QP460_004430</name>
</gene>
<dbReference type="GO" id="GO:0008360">
    <property type="term" value="P:regulation of cell shape"/>
    <property type="evidence" value="ECO:0007669"/>
    <property type="project" value="UniProtKB-UniRule"/>
</dbReference>
<dbReference type="Gene3D" id="2.40.440.10">
    <property type="entry name" value="L,D-transpeptidase catalytic domain-like"/>
    <property type="match status" value="1"/>
</dbReference>
<dbReference type="RefSeq" id="WP_284827245.1">
    <property type="nucleotide sequence ID" value="NZ_JASOOY020000013.1"/>
</dbReference>
<feature type="region of interest" description="Disordered" evidence="7">
    <location>
        <begin position="138"/>
        <end position="177"/>
    </location>
</feature>
<dbReference type="PROSITE" id="PS52029">
    <property type="entry name" value="LD_TPASE"/>
    <property type="match status" value="1"/>
</dbReference>
<dbReference type="InterPro" id="IPR050979">
    <property type="entry name" value="LD-transpeptidase"/>
</dbReference>
<dbReference type="EC" id="2.-.-.-" evidence="9"/>
<dbReference type="InterPro" id="IPR005490">
    <property type="entry name" value="LD_TPept_cat_dom"/>
</dbReference>
<dbReference type="GO" id="GO:0005576">
    <property type="term" value="C:extracellular region"/>
    <property type="evidence" value="ECO:0007669"/>
    <property type="project" value="TreeGrafter"/>
</dbReference>
<evidence type="ECO:0000256" key="7">
    <source>
        <dbReference type="SAM" id="MobiDB-lite"/>
    </source>
</evidence>
<feature type="active site" description="Nucleophile" evidence="6">
    <location>
        <position position="259"/>
    </location>
</feature>
<dbReference type="Proteomes" id="UP001223646">
    <property type="component" value="Unassembled WGS sequence"/>
</dbReference>
<dbReference type="GO" id="GO:0018104">
    <property type="term" value="P:peptidoglycan-protein cross-linking"/>
    <property type="evidence" value="ECO:0007669"/>
    <property type="project" value="TreeGrafter"/>
</dbReference>
<dbReference type="EMBL" id="JASOOY020000013">
    <property type="protein sequence ID" value="MEO3716832.1"/>
    <property type="molecule type" value="Genomic_DNA"/>
</dbReference>
<dbReference type="AlphaFoldDB" id="A0AAW9ST07"/>
<evidence type="ECO:0000256" key="1">
    <source>
        <dbReference type="ARBA" id="ARBA00004752"/>
    </source>
</evidence>
<dbReference type="Pfam" id="PF03734">
    <property type="entry name" value="YkuD"/>
    <property type="match status" value="1"/>
</dbReference>
<evidence type="ECO:0000259" key="8">
    <source>
        <dbReference type="PROSITE" id="PS52029"/>
    </source>
</evidence>
<evidence type="ECO:0000256" key="5">
    <source>
        <dbReference type="ARBA" id="ARBA00023316"/>
    </source>
</evidence>
<sequence>MFASSKSSLRSAKRVIISAAALTTAFGIGAGTAVALPVSPDLQSLSQSVRDLKLPEISTLNSGDLAPELSEVLDSSSVKLPDSVVALINENFKFAENNKQVADKVKTQLLNAIDSLPLPAAQKAEATRVVNEIFGLLGDQDEPSQPEPAPAPAPQPEQKPRPEPRPEPNNPCPPSARACVDLANQKTWLQENGNITYGPVPMSSGMPGYETTRGHLSVTRKVRDEWSRPYNGPMPFSVYFTNDGEAFHEGSVNQMSHGCIHLNHDDAVKYFDTLQVGDGVYIW</sequence>
<feature type="compositionally biased region" description="Pro residues" evidence="7">
    <location>
        <begin position="145"/>
        <end position="157"/>
    </location>
</feature>
<feature type="domain" description="L,D-TPase catalytic" evidence="8">
    <location>
        <begin position="176"/>
        <end position="283"/>
    </location>
</feature>
<evidence type="ECO:0000256" key="3">
    <source>
        <dbReference type="ARBA" id="ARBA00022960"/>
    </source>
</evidence>
<dbReference type="GO" id="GO:0016740">
    <property type="term" value="F:transferase activity"/>
    <property type="evidence" value="ECO:0007669"/>
    <property type="project" value="UniProtKB-KW"/>
</dbReference>
<dbReference type="GO" id="GO:0071555">
    <property type="term" value="P:cell wall organization"/>
    <property type="evidence" value="ECO:0007669"/>
    <property type="project" value="UniProtKB-UniRule"/>
</dbReference>
<keyword evidence="5 6" id="KW-0961">Cell wall biogenesis/degradation</keyword>
<keyword evidence="2 9" id="KW-0808">Transferase</keyword>
<evidence type="ECO:0000313" key="10">
    <source>
        <dbReference type="Proteomes" id="UP001223646"/>
    </source>
</evidence>
<evidence type="ECO:0000256" key="4">
    <source>
        <dbReference type="ARBA" id="ARBA00022984"/>
    </source>
</evidence>
<dbReference type="SUPFAM" id="SSF141523">
    <property type="entry name" value="L,D-transpeptidase catalytic domain-like"/>
    <property type="match status" value="1"/>
</dbReference>
<reference evidence="9" key="2">
    <citation type="submission" date="2024-05" db="EMBL/GenBank/DDBJ databases">
        <authorList>
            <person name="Wolfe A."/>
        </authorList>
    </citation>
    <scope>NUCLEOTIDE SEQUENCE</scope>
    <source>
        <strain evidence="9">UMB1064</strain>
    </source>
</reference>